<dbReference type="EMBL" id="VHSF01000001">
    <property type="protein sequence ID" value="TRO66454.1"/>
    <property type="molecule type" value="Genomic_DNA"/>
</dbReference>
<gene>
    <name evidence="1" type="ORF">FGM01_00810</name>
</gene>
<sequence>MKTLKFFFKTISILLVTLFMISCESEIINSENIEVSDISARSDANIVDVYSIGLNFNLPEEIPSGWTTFRYHNQTPGTHFFTFAKLPEGKTVADWEAEIIPPFQDGMNYIAQGDFEAAFAAFGSLPAWFAGVVYSGGVGFVSGGETAMTTHFAEPGRYVMECYVKNQNGEFHSYKGMLTDVVVTSEETRIKEPKANIEINLSSTSGIEIVSGNIRPGKHTIGVNFVDQSVYSHFLGHDFNLVRIDDPGANLSALEEWMVWSTPGEFESPGPEGFTFLGGVQDMQAGSKAYINTVLKPGNYAFIAEVPDASGKGMLVEFSVPTE</sequence>
<evidence type="ECO:0000313" key="1">
    <source>
        <dbReference type="EMBL" id="TRO66454.1"/>
    </source>
</evidence>
<reference evidence="1 2" key="1">
    <citation type="submission" date="2019-06" db="EMBL/GenBank/DDBJ databases">
        <title>Gramella sabulilitoris sp. nov., isolated from a marine sand.</title>
        <authorList>
            <person name="Yoon J.-H."/>
        </authorList>
    </citation>
    <scope>NUCLEOTIDE SEQUENCE [LARGE SCALE GENOMIC DNA]</scope>
    <source>
        <strain evidence="1 2">HSMS-1</strain>
    </source>
</reference>
<dbReference type="Proteomes" id="UP000315131">
    <property type="component" value="Unassembled WGS sequence"/>
</dbReference>
<proteinExistence type="predicted"/>
<comment type="caution">
    <text evidence="1">The sequence shown here is derived from an EMBL/GenBank/DDBJ whole genome shotgun (WGS) entry which is preliminary data.</text>
</comment>
<evidence type="ECO:0000313" key="2">
    <source>
        <dbReference type="Proteomes" id="UP000315131"/>
    </source>
</evidence>
<dbReference type="RefSeq" id="WP_143409223.1">
    <property type="nucleotide sequence ID" value="NZ_VHSF01000001.1"/>
</dbReference>
<accession>A0A550I648</accession>
<dbReference type="OrthoDB" id="1437689at2"/>
<keyword evidence="2" id="KW-1185">Reference proteome</keyword>
<organism evidence="1 2">
    <name type="scientific">Christiangramia sabulilitoris</name>
    <dbReference type="NCBI Taxonomy" id="2583991"/>
    <lineage>
        <taxon>Bacteria</taxon>
        <taxon>Pseudomonadati</taxon>
        <taxon>Bacteroidota</taxon>
        <taxon>Flavobacteriia</taxon>
        <taxon>Flavobacteriales</taxon>
        <taxon>Flavobacteriaceae</taxon>
        <taxon>Christiangramia</taxon>
    </lineage>
</organism>
<name>A0A550I648_9FLAO</name>
<dbReference type="PROSITE" id="PS51257">
    <property type="entry name" value="PROKAR_LIPOPROTEIN"/>
    <property type="match status" value="1"/>
</dbReference>
<protein>
    <submittedName>
        <fullName evidence="1">Uncharacterized protein</fullName>
    </submittedName>
</protein>
<dbReference type="AlphaFoldDB" id="A0A550I648"/>